<sequence length="481" mass="55150">MRILTTTFVLLATLGILTQSCRLKDEKSSMAEIVGGKPLAQLQQEFLDMRFGMFIHFNIPTFSTQDWADPQMSPEVFNPELLDCNQWAEVAASANMQYACLTTKHHSGFCIWDTETTDYSVMNSPLKRDVVKEYADAFRKKGLKIGLYYSILDTHHNIRAGWIKKESVEFIKRQLTELLTNYGDISILVIDGWDAWWSRISYEDVPFEEIYNYIKSLQPNCLIAEHNAGKYPDSELFYTDIKHYEQNAGQLISKETNNLPAASGYPINANWFWKESFPTDSVKSAESLVYNNLIPLNEAHCNFILNVAPNRDGLIDDNVVAEFKKIGKLWQYPGKAPKLEIDKQPIITTNLAKGRPMDSSWSFDTRISDFANDDDFTTAWVSYDTVEEPYIEVLLDENTSVCAIGFAELDDVEFYDKAGHTRIGNYVITYFVNGEWKELKVEPQNSFVRIHRLLSEIKASKVRVTFHNCKRGLAISELLVY</sequence>
<gene>
    <name evidence="8" type="ORF">B5F97_04255</name>
</gene>
<evidence type="ECO:0000256" key="1">
    <source>
        <dbReference type="ARBA" id="ARBA00004071"/>
    </source>
</evidence>
<dbReference type="GO" id="GO:0016139">
    <property type="term" value="P:glycoside catabolic process"/>
    <property type="evidence" value="ECO:0007669"/>
    <property type="project" value="TreeGrafter"/>
</dbReference>
<keyword evidence="4" id="KW-0732">Signal</keyword>
<comment type="similarity">
    <text evidence="2">Belongs to the glycosyl hydrolase 29 family.</text>
</comment>
<proteinExistence type="inferred from homology"/>
<dbReference type="Pfam" id="PF01120">
    <property type="entry name" value="Alpha_L_fucos"/>
    <property type="match status" value="1"/>
</dbReference>
<feature type="domain" description="F5/8 type C" evidence="7">
    <location>
        <begin position="334"/>
        <end position="481"/>
    </location>
</feature>
<reference evidence="9" key="1">
    <citation type="submission" date="2017-04" db="EMBL/GenBank/DDBJ databases">
        <title>Function of individual gut microbiota members based on whole genome sequencing of pure cultures obtained from chicken caecum.</title>
        <authorList>
            <person name="Medvecky M."/>
            <person name="Cejkova D."/>
            <person name="Polansky O."/>
            <person name="Karasova D."/>
            <person name="Kubasova T."/>
            <person name="Cizek A."/>
            <person name="Rychlik I."/>
        </authorList>
    </citation>
    <scope>NUCLEOTIDE SEQUENCE [LARGE SCALE GENOMIC DNA]</scope>
    <source>
        <strain evidence="9">An43</strain>
    </source>
</reference>
<dbReference type="GO" id="GO:0004560">
    <property type="term" value="F:alpha-L-fucosidase activity"/>
    <property type="evidence" value="ECO:0007669"/>
    <property type="project" value="InterPro"/>
</dbReference>
<dbReference type="InterPro" id="IPR000933">
    <property type="entry name" value="Glyco_hydro_29"/>
</dbReference>
<dbReference type="PROSITE" id="PS50022">
    <property type="entry name" value="FA58C_3"/>
    <property type="match status" value="1"/>
</dbReference>
<dbReference type="InterPro" id="IPR057739">
    <property type="entry name" value="Glyco_hydro_29_N"/>
</dbReference>
<dbReference type="EMBL" id="NFII01000003">
    <property type="protein sequence ID" value="OUO02008.1"/>
    <property type="molecule type" value="Genomic_DNA"/>
</dbReference>
<dbReference type="InterPro" id="IPR016286">
    <property type="entry name" value="FUC_metazoa-typ"/>
</dbReference>
<dbReference type="Proteomes" id="UP000195386">
    <property type="component" value="Unassembled WGS sequence"/>
</dbReference>
<keyword evidence="5" id="KW-0378">Hydrolase</keyword>
<accession>A0A1Y3Z2S5</accession>
<comment type="function">
    <text evidence="1">Alpha-L-fucosidase is responsible for hydrolyzing the alpha-1,6-linked fucose joined to the reducing-end N-acetylglucosamine of the carbohydrate moieties of glycoproteins.</text>
</comment>
<dbReference type="InterPro" id="IPR008979">
    <property type="entry name" value="Galactose-bd-like_sf"/>
</dbReference>
<dbReference type="PANTHER" id="PTHR10030:SF37">
    <property type="entry name" value="ALPHA-L-FUCOSIDASE-RELATED"/>
    <property type="match status" value="1"/>
</dbReference>
<comment type="caution">
    <text evidence="8">The sequence shown here is derived from an EMBL/GenBank/DDBJ whole genome shotgun (WGS) entry which is preliminary data.</text>
</comment>
<name>A0A1Y3Z2S5_9BACE</name>
<keyword evidence="6" id="KW-0326">Glycosidase</keyword>
<dbReference type="SUPFAM" id="SSF49785">
    <property type="entry name" value="Galactose-binding domain-like"/>
    <property type="match status" value="1"/>
</dbReference>
<evidence type="ECO:0000256" key="5">
    <source>
        <dbReference type="ARBA" id="ARBA00022801"/>
    </source>
</evidence>
<dbReference type="GO" id="GO:0006004">
    <property type="term" value="P:fucose metabolic process"/>
    <property type="evidence" value="ECO:0007669"/>
    <property type="project" value="InterPro"/>
</dbReference>
<dbReference type="PANTHER" id="PTHR10030">
    <property type="entry name" value="ALPHA-L-FUCOSIDASE"/>
    <property type="match status" value="1"/>
</dbReference>
<dbReference type="SUPFAM" id="SSF51445">
    <property type="entry name" value="(Trans)glycosidases"/>
    <property type="match status" value="1"/>
</dbReference>
<dbReference type="SMART" id="SM00812">
    <property type="entry name" value="Alpha_L_fucos"/>
    <property type="match status" value="1"/>
</dbReference>
<evidence type="ECO:0000259" key="7">
    <source>
        <dbReference type="PROSITE" id="PS50022"/>
    </source>
</evidence>
<dbReference type="InterPro" id="IPR017853">
    <property type="entry name" value="GH"/>
</dbReference>
<dbReference type="RefSeq" id="WP_239419864.1">
    <property type="nucleotide sequence ID" value="NZ_CAMMFP010000003.1"/>
</dbReference>
<dbReference type="InterPro" id="IPR000421">
    <property type="entry name" value="FA58C"/>
</dbReference>
<evidence type="ECO:0000313" key="8">
    <source>
        <dbReference type="EMBL" id="OUO02008.1"/>
    </source>
</evidence>
<evidence type="ECO:0000256" key="3">
    <source>
        <dbReference type="ARBA" id="ARBA00012662"/>
    </source>
</evidence>
<dbReference type="Gene3D" id="2.60.120.260">
    <property type="entry name" value="Galactose-binding domain-like"/>
    <property type="match status" value="1"/>
</dbReference>
<dbReference type="PRINTS" id="PR00741">
    <property type="entry name" value="GLHYDRLASE29"/>
</dbReference>
<protein>
    <recommendedName>
        <fullName evidence="3">alpha-L-fucosidase</fullName>
        <ecNumber evidence="3">3.2.1.51</ecNumber>
    </recommendedName>
</protein>
<dbReference type="EC" id="3.2.1.51" evidence="3"/>
<organism evidence="8 9">
    <name type="scientific">Bacteroides clarus</name>
    <dbReference type="NCBI Taxonomy" id="626929"/>
    <lineage>
        <taxon>Bacteria</taxon>
        <taxon>Pseudomonadati</taxon>
        <taxon>Bacteroidota</taxon>
        <taxon>Bacteroidia</taxon>
        <taxon>Bacteroidales</taxon>
        <taxon>Bacteroidaceae</taxon>
        <taxon>Bacteroides</taxon>
    </lineage>
</organism>
<evidence type="ECO:0000256" key="4">
    <source>
        <dbReference type="ARBA" id="ARBA00022729"/>
    </source>
</evidence>
<dbReference type="PROSITE" id="PS51257">
    <property type="entry name" value="PROKAR_LIPOPROTEIN"/>
    <property type="match status" value="1"/>
</dbReference>
<dbReference type="GO" id="GO:0005764">
    <property type="term" value="C:lysosome"/>
    <property type="evidence" value="ECO:0007669"/>
    <property type="project" value="TreeGrafter"/>
</dbReference>
<evidence type="ECO:0000256" key="2">
    <source>
        <dbReference type="ARBA" id="ARBA00007951"/>
    </source>
</evidence>
<evidence type="ECO:0000256" key="6">
    <source>
        <dbReference type="ARBA" id="ARBA00023295"/>
    </source>
</evidence>
<dbReference type="AlphaFoldDB" id="A0A1Y3Z2S5"/>
<dbReference type="Gene3D" id="3.20.20.80">
    <property type="entry name" value="Glycosidases"/>
    <property type="match status" value="1"/>
</dbReference>
<evidence type="ECO:0000313" key="9">
    <source>
        <dbReference type="Proteomes" id="UP000195386"/>
    </source>
</evidence>